<feature type="region of interest" description="Disordered" evidence="1">
    <location>
        <begin position="273"/>
        <end position="303"/>
    </location>
</feature>
<organism evidence="4">
    <name type="scientific">Guillardia theta (strain CCMP2712)</name>
    <name type="common">Cryptophyte</name>
    <dbReference type="NCBI Taxonomy" id="905079"/>
    <lineage>
        <taxon>Eukaryota</taxon>
        <taxon>Cryptophyceae</taxon>
        <taxon>Pyrenomonadales</taxon>
        <taxon>Geminigeraceae</taxon>
        <taxon>Guillardia</taxon>
    </lineage>
</organism>
<evidence type="ECO:0000256" key="1">
    <source>
        <dbReference type="SAM" id="MobiDB-lite"/>
    </source>
</evidence>
<dbReference type="Gene3D" id="1.25.40.500">
    <property type="entry name" value="TFIID subunit TAF5, NTD2 domain"/>
    <property type="match status" value="1"/>
</dbReference>
<dbReference type="Proteomes" id="UP000011087">
    <property type="component" value="Unassembled WGS sequence"/>
</dbReference>
<dbReference type="EnsemblProtists" id="EKX37560">
    <property type="protein sequence ID" value="EKX37560"/>
    <property type="gene ID" value="GUITHDRAFT_144971"/>
</dbReference>
<accession>L1IP13</accession>
<reference evidence="5" key="3">
    <citation type="submission" date="2016-03" db="UniProtKB">
        <authorList>
            <consortium name="EnsemblProtists"/>
        </authorList>
    </citation>
    <scope>IDENTIFICATION</scope>
</reference>
<gene>
    <name evidence="4" type="ORF">GUITHDRAFT_144971</name>
</gene>
<dbReference type="PaxDb" id="55529-EKX37560"/>
<evidence type="ECO:0000313" key="5">
    <source>
        <dbReference type="EnsemblProtists" id="EKX37560"/>
    </source>
</evidence>
<evidence type="ECO:0000313" key="4">
    <source>
        <dbReference type="EMBL" id="EKX37560.1"/>
    </source>
</evidence>
<dbReference type="KEGG" id="gtt:GUITHDRAFT_144971"/>
<proteinExistence type="predicted"/>
<feature type="chain" id="PRO_5008770303" description="TFIID subunit TAF5 NTD2 domain-containing protein" evidence="2">
    <location>
        <begin position="26"/>
        <end position="707"/>
    </location>
</feature>
<keyword evidence="2" id="KW-0732">Signal</keyword>
<dbReference type="RefSeq" id="XP_005824540.1">
    <property type="nucleotide sequence ID" value="XM_005824483.1"/>
</dbReference>
<evidence type="ECO:0000259" key="3">
    <source>
        <dbReference type="Pfam" id="PF04494"/>
    </source>
</evidence>
<dbReference type="AlphaFoldDB" id="L1IP13"/>
<sequence>MRARTIHPLRVLVLLACMDLLLSLALDFDGDAAALRKLLDANPPRVRFPHKLTSVTEPWVFHGKSVFEGCEDQVLNGETLCHGGAGRFEVCKGNAAALYEHTWRLTIHRSVHELMINVGGVAVQSMSMSQASFSDCELQGHGVGPARCSRAVFSTEQSSFQRCKIRNSLFAILGTDSAKISVNESRIENVSYALGTDQNTSILVENSVIRGVKLGICISGELRQASTLRIASSTLDGPLWFGHGRPLHLDLDHNNSIFIPSYESSMQCYKNRKGPHELLPPPTPENEQPGEAPGSMFDPPPRLKDIRGATFFPRAGSAAVLPMTAWEQLRSDRWDTGAVIGRTDGKGLQEQCGGGDREWLYHQQDQKAMPPTKVVNGPTNSSAGNSRSAEPSQEINEDLLLVTAWLKVQGSPSGDVLPVFSTLVEKICKFPLKTVQTNWLTRTGAIRHRAFDVLKHDLNLICQDLMEKNSRCGPVGDAIRRQFFADNMGFFFIIKSPTPEYAGTYIRLRQFIHNSKPIYKKELLPVLYPVLVYLTLELIEYDLDGTKVAAAHALLDLAKDDHYEQHREQYLHLRGLFKWDHVCQSRIFKEYYTPGVQSEVGRACGGLMCYHAKEECRKHLVNIFMRMFYLRMNVLVKGDDALHSDLEKPNHWSPDQYLESTFLPLFPKSQSGASGSATDGKGKAIKDLPSWDEVITKLSLLHPPLLH</sequence>
<dbReference type="HOGENOM" id="CLU_390544_0_0_1"/>
<reference evidence="6" key="2">
    <citation type="submission" date="2012-11" db="EMBL/GenBank/DDBJ databases">
        <authorList>
            <person name="Kuo A."/>
            <person name="Curtis B.A."/>
            <person name="Tanifuji G."/>
            <person name="Burki F."/>
            <person name="Gruber A."/>
            <person name="Irimia M."/>
            <person name="Maruyama S."/>
            <person name="Arias M.C."/>
            <person name="Ball S.G."/>
            <person name="Gile G.H."/>
            <person name="Hirakawa Y."/>
            <person name="Hopkins J.F."/>
            <person name="Rensing S.A."/>
            <person name="Schmutz J."/>
            <person name="Symeonidi A."/>
            <person name="Elias M."/>
            <person name="Eveleigh R.J."/>
            <person name="Herman E.K."/>
            <person name="Klute M.J."/>
            <person name="Nakayama T."/>
            <person name="Obornik M."/>
            <person name="Reyes-Prieto A."/>
            <person name="Armbrust E.V."/>
            <person name="Aves S.J."/>
            <person name="Beiko R.G."/>
            <person name="Coutinho P."/>
            <person name="Dacks J.B."/>
            <person name="Durnford D.G."/>
            <person name="Fast N.M."/>
            <person name="Green B.R."/>
            <person name="Grisdale C."/>
            <person name="Hempe F."/>
            <person name="Henrissat B."/>
            <person name="Hoppner M.P."/>
            <person name="Ishida K.-I."/>
            <person name="Kim E."/>
            <person name="Koreny L."/>
            <person name="Kroth P.G."/>
            <person name="Liu Y."/>
            <person name="Malik S.-B."/>
            <person name="Maier U.G."/>
            <person name="McRose D."/>
            <person name="Mock T."/>
            <person name="Neilson J.A."/>
            <person name="Onodera N.T."/>
            <person name="Poole A.M."/>
            <person name="Pritham E.J."/>
            <person name="Richards T.A."/>
            <person name="Rocap G."/>
            <person name="Roy S.W."/>
            <person name="Sarai C."/>
            <person name="Schaack S."/>
            <person name="Shirato S."/>
            <person name="Slamovits C.H."/>
            <person name="Spencer D.F."/>
            <person name="Suzuki S."/>
            <person name="Worden A.Z."/>
            <person name="Zauner S."/>
            <person name="Barry K."/>
            <person name="Bell C."/>
            <person name="Bharti A.K."/>
            <person name="Crow J.A."/>
            <person name="Grimwood J."/>
            <person name="Kramer R."/>
            <person name="Lindquist E."/>
            <person name="Lucas S."/>
            <person name="Salamov A."/>
            <person name="McFadden G.I."/>
            <person name="Lane C.E."/>
            <person name="Keeling P.J."/>
            <person name="Gray M.W."/>
            <person name="Grigoriev I.V."/>
            <person name="Archibald J.M."/>
        </authorList>
    </citation>
    <scope>NUCLEOTIDE SEQUENCE</scope>
    <source>
        <strain evidence="6">CCMP2712</strain>
    </source>
</reference>
<dbReference type="Pfam" id="PF04494">
    <property type="entry name" value="TFIID_NTD2"/>
    <property type="match status" value="1"/>
</dbReference>
<protein>
    <recommendedName>
        <fullName evidence="3">TFIID subunit TAF5 NTD2 domain-containing protein</fullName>
    </recommendedName>
</protein>
<reference evidence="4 6" key="1">
    <citation type="journal article" date="2012" name="Nature">
        <title>Algal genomes reveal evolutionary mosaicism and the fate of nucleomorphs.</title>
        <authorList>
            <consortium name="DOE Joint Genome Institute"/>
            <person name="Curtis B.A."/>
            <person name="Tanifuji G."/>
            <person name="Burki F."/>
            <person name="Gruber A."/>
            <person name="Irimia M."/>
            <person name="Maruyama S."/>
            <person name="Arias M.C."/>
            <person name="Ball S.G."/>
            <person name="Gile G.H."/>
            <person name="Hirakawa Y."/>
            <person name="Hopkins J.F."/>
            <person name="Kuo A."/>
            <person name="Rensing S.A."/>
            <person name="Schmutz J."/>
            <person name="Symeonidi A."/>
            <person name="Elias M."/>
            <person name="Eveleigh R.J."/>
            <person name="Herman E.K."/>
            <person name="Klute M.J."/>
            <person name="Nakayama T."/>
            <person name="Obornik M."/>
            <person name="Reyes-Prieto A."/>
            <person name="Armbrust E.V."/>
            <person name="Aves S.J."/>
            <person name="Beiko R.G."/>
            <person name="Coutinho P."/>
            <person name="Dacks J.B."/>
            <person name="Durnford D.G."/>
            <person name="Fast N.M."/>
            <person name="Green B.R."/>
            <person name="Grisdale C.J."/>
            <person name="Hempel F."/>
            <person name="Henrissat B."/>
            <person name="Hoppner M.P."/>
            <person name="Ishida K."/>
            <person name="Kim E."/>
            <person name="Koreny L."/>
            <person name="Kroth P.G."/>
            <person name="Liu Y."/>
            <person name="Malik S.B."/>
            <person name="Maier U.G."/>
            <person name="McRose D."/>
            <person name="Mock T."/>
            <person name="Neilson J.A."/>
            <person name="Onodera N.T."/>
            <person name="Poole A.M."/>
            <person name="Pritham E.J."/>
            <person name="Richards T.A."/>
            <person name="Rocap G."/>
            <person name="Roy S.W."/>
            <person name="Sarai C."/>
            <person name="Schaack S."/>
            <person name="Shirato S."/>
            <person name="Slamovits C.H."/>
            <person name="Spencer D.F."/>
            <person name="Suzuki S."/>
            <person name="Worden A.Z."/>
            <person name="Zauner S."/>
            <person name="Barry K."/>
            <person name="Bell C."/>
            <person name="Bharti A.K."/>
            <person name="Crow J.A."/>
            <person name="Grimwood J."/>
            <person name="Kramer R."/>
            <person name="Lindquist E."/>
            <person name="Lucas S."/>
            <person name="Salamov A."/>
            <person name="McFadden G.I."/>
            <person name="Lane C.E."/>
            <person name="Keeling P.J."/>
            <person name="Gray M.W."/>
            <person name="Grigoriev I.V."/>
            <person name="Archibald J.M."/>
        </authorList>
    </citation>
    <scope>NUCLEOTIDE SEQUENCE</scope>
    <source>
        <strain evidence="4 6">CCMP2712</strain>
    </source>
</reference>
<dbReference type="STRING" id="905079.L1IP13"/>
<evidence type="ECO:0000256" key="2">
    <source>
        <dbReference type="SAM" id="SignalP"/>
    </source>
</evidence>
<dbReference type="EMBL" id="JH993058">
    <property type="protein sequence ID" value="EKX37560.1"/>
    <property type="molecule type" value="Genomic_DNA"/>
</dbReference>
<name>L1IP13_GUITC</name>
<dbReference type="InterPro" id="IPR037264">
    <property type="entry name" value="TFIID_NTD2_sf"/>
</dbReference>
<feature type="signal peptide" evidence="2">
    <location>
        <begin position="1"/>
        <end position="25"/>
    </location>
</feature>
<feature type="region of interest" description="Disordered" evidence="1">
    <location>
        <begin position="368"/>
        <end position="390"/>
    </location>
</feature>
<evidence type="ECO:0000313" key="6">
    <source>
        <dbReference type="Proteomes" id="UP000011087"/>
    </source>
</evidence>
<keyword evidence="6" id="KW-1185">Reference proteome</keyword>
<dbReference type="GeneID" id="17294233"/>
<dbReference type="SUPFAM" id="SSF160897">
    <property type="entry name" value="Taf5 N-terminal domain-like"/>
    <property type="match status" value="1"/>
</dbReference>
<dbReference type="InterPro" id="IPR007582">
    <property type="entry name" value="TFIID_NTD2"/>
</dbReference>
<feature type="domain" description="TFIID subunit TAF5 NTD2" evidence="3">
    <location>
        <begin position="499"/>
        <end position="616"/>
    </location>
</feature>
<feature type="compositionally biased region" description="Polar residues" evidence="1">
    <location>
        <begin position="377"/>
        <end position="390"/>
    </location>
</feature>